<dbReference type="RefSeq" id="WP_095070729.1">
    <property type="nucleotide sequence ID" value="NZ_LT899436.1"/>
</dbReference>
<dbReference type="KEGG" id="tje:TJEJU_1446"/>
<reference evidence="1 2" key="1">
    <citation type="submission" date="2017-07" db="EMBL/GenBank/DDBJ databases">
        <authorList>
            <person name="Sun Z.S."/>
            <person name="Albrecht U."/>
            <person name="Echele G."/>
            <person name="Lee C.C."/>
        </authorList>
    </citation>
    <scope>NUCLEOTIDE SEQUENCE [LARGE SCALE GENOMIC DNA]</scope>
    <source>
        <strain evidence="2">type strain: KCTC 22618</strain>
    </source>
</reference>
<evidence type="ECO:0000313" key="1">
    <source>
        <dbReference type="EMBL" id="SNR15177.1"/>
    </source>
</evidence>
<gene>
    <name evidence="1" type="ORF">TJEJU_1446</name>
</gene>
<dbReference type="EMBL" id="LT899436">
    <property type="protein sequence ID" value="SNR15177.1"/>
    <property type="molecule type" value="Genomic_DNA"/>
</dbReference>
<proteinExistence type="predicted"/>
<evidence type="ECO:0000313" key="2">
    <source>
        <dbReference type="Proteomes" id="UP000215214"/>
    </source>
</evidence>
<organism evidence="1 2">
    <name type="scientific">Tenacibaculum jejuense</name>
    <dbReference type="NCBI Taxonomy" id="584609"/>
    <lineage>
        <taxon>Bacteria</taxon>
        <taxon>Pseudomonadati</taxon>
        <taxon>Bacteroidota</taxon>
        <taxon>Flavobacteriia</taxon>
        <taxon>Flavobacteriales</taxon>
        <taxon>Flavobacteriaceae</taxon>
        <taxon>Tenacibaculum</taxon>
    </lineage>
</organism>
<protein>
    <submittedName>
        <fullName evidence="1">Uncharacterized protein</fullName>
    </submittedName>
</protein>
<dbReference type="Proteomes" id="UP000215214">
    <property type="component" value="Chromosome TJEJU"/>
</dbReference>
<name>A0A238U7Q0_9FLAO</name>
<dbReference type="AlphaFoldDB" id="A0A238U7Q0"/>
<accession>A0A238U7Q0</accession>
<keyword evidence="2" id="KW-1185">Reference proteome</keyword>
<dbReference type="OrthoDB" id="1189778at2"/>
<sequence length="71" mass="7724">MKKSILSLGKTLGKSEQKNVFGGKTIVITPRGPGPGALSNPKKPECYSDSDCDQHYHCYGSVCLFTAEKEF</sequence>